<reference evidence="2 3" key="1">
    <citation type="submission" date="2016-04" db="EMBL/GenBank/DDBJ databases">
        <authorList>
            <person name="Evans L.H."/>
            <person name="Alamgir A."/>
            <person name="Owens N."/>
            <person name="Weber N.D."/>
            <person name="Virtaneva K."/>
            <person name="Barbian K."/>
            <person name="Babar A."/>
            <person name="Rosenke K."/>
        </authorList>
    </citation>
    <scope>NUCLEOTIDE SEQUENCE [LARGE SCALE GENOMIC DNA]</scope>
    <source>
        <strain evidence="2 3">IFM 0406</strain>
    </source>
</reference>
<feature type="region of interest" description="Disordered" evidence="1">
    <location>
        <begin position="1"/>
        <end position="31"/>
    </location>
</feature>
<protein>
    <submittedName>
        <fullName evidence="2">Uncharacterized protein</fullName>
    </submittedName>
</protein>
<evidence type="ECO:0000256" key="1">
    <source>
        <dbReference type="SAM" id="MobiDB-lite"/>
    </source>
</evidence>
<dbReference type="AlphaFoldDB" id="A0A164K1Y3"/>
<dbReference type="EMBL" id="LWGR01000013">
    <property type="protein sequence ID" value="KZM70945.1"/>
    <property type="molecule type" value="Genomic_DNA"/>
</dbReference>
<evidence type="ECO:0000313" key="2">
    <source>
        <dbReference type="EMBL" id="KZM70945.1"/>
    </source>
</evidence>
<proteinExistence type="predicted"/>
<keyword evidence="3" id="KW-1185">Reference proteome</keyword>
<sequence length="122" mass="13349">MPDRDTPPQSAERAHLSDSRTDALAHHDDHGKPMCTDPIARNPQQHTAARLARVIRDHFDPHAVFFGTTEFELCADTIMASLVVADPDVIVDAFSPKRDTETALAAQAILLDAVLQTQIAAR</sequence>
<organism evidence="2 3">
    <name type="scientific">Nocardia terpenica</name>
    <dbReference type="NCBI Taxonomy" id="455432"/>
    <lineage>
        <taxon>Bacteria</taxon>
        <taxon>Bacillati</taxon>
        <taxon>Actinomycetota</taxon>
        <taxon>Actinomycetes</taxon>
        <taxon>Mycobacteriales</taxon>
        <taxon>Nocardiaceae</taxon>
        <taxon>Nocardia</taxon>
    </lineage>
</organism>
<dbReference type="Proteomes" id="UP000076512">
    <property type="component" value="Unassembled WGS sequence"/>
</dbReference>
<gene>
    <name evidence="2" type="ORF">AWN90_41205</name>
</gene>
<dbReference type="STRING" id="455432.AWN90_41205"/>
<dbReference type="RefSeq" id="WP_067594832.1">
    <property type="nucleotide sequence ID" value="NZ_JABMCZ010000003.1"/>
</dbReference>
<name>A0A164K1Y3_9NOCA</name>
<evidence type="ECO:0000313" key="3">
    <source>
        <dbReference type="Proteomes" id="UP000076512"/>
    </source>
</evidence>
<accession>A0A164K1Y3</accession>
<comment type="caution">
    <text evidence="2">The sequence shown here is derived from an EMBL/GenBank/DDBJ whole genome shotgun (WGS) entry which is preliminary data.</text>
</comment>